<dbReference type="EMBL" id="MLCN01000040">
    <property type="protein sequence ID" value="ONG37962.1"/>
    <property type="molecule type" value="Genomic_DNA"/>
</dbReference>
<protein>
    <recommendedName>
        <fullName evidence="3">Superinfection exclusion protein</fullName>
    </recommendedName>
</protein>
<dbReference type="Proteomes" id="UP000192132">
    <property type="component" value="Unassembled WGS sequence"/>
</dbReference>
<dbReference type="OrthoDB" id="6636618at2"/>
<reference evidence="1 2" key="1">
    <citation type="submission" date="2016-10" db="EMBL/GenBank/DDBJ databases">
        <title>Draft Genome sequence of Alkanindiges sp. strain H1.</title>
        <authorList>
            <person name="Subhash Y."/>
            <person name="Lee S."/>
        </authorList>
    </citation>
    <scope>NUCLEOTIDE SEQUENCE [LARGE SCALE GENOMIC DNA]</scope>
    <source>
        <strain evidence="1 2">H1</strain>
    </source>
</reference>
<name>A0A1S8CS96_9GAMM</name>
<accession>A0A1S8CS96</accession>
<dbReference type="Pfam" id="PF17420">
    <property type="entry name" value="GP17"/>
    <property type="match status" value="1"/>
</dbReference>
<sequence>MTGSKPDNNTAINNQAGNFKNPLRVWWIPQFPMDEPFYVAVNTVEEGRLIMDTLAKYDIFQFENRIKPDYSNAGGLEEFEDGEWHEWQNEEGDTIDDLLRAEAGV</sequence>
<gene>
    <name evidence="1" type="ORF">BKE30_13400</name>
</gene>
<evidence type="ECO:0000313" key="1">
    <source>
        <dbReference type="EMBL" id="ONG37962.1"/>
    </source>
</evidence>
<dbReference type="STRING" id="1907941.BKE30_13400"/>
<dbReference type="InterPro" id="IPR020285">
    <property type="entry name" value="Gp17"/>
</dbReference>
<proteinExistence type="predicted"/>
<evidence type="ECO:0008006" key="3">
    <source>
        <dbReference type="Google" id="ProtNLM"/>
    </source>
</evidence>
<organism evidence="1 2">
    <name type="scientific">Alkanindiges hydrocarboniclasticus</name>
    <dbReference type="NCBI Taxonomy" id="1907941"/>
    <lineage>
        <taxon>Bacteria</taxon>
        <taxon>Pseudomonadati</taxon>
        <taxon>Pseudomonadota</taxon>
        <taxon>Gammaproteobacteria</taxon>
        <taxon>Moraxellales</taxon>
        <taxon>Moraxellaceae</taxon>
        <taxon>Alkanindiges</taxon>
    </lineage>
</organism>
<dbReference type="AlphaFoldDB" id="A0A1S8CS96"/>
<evidence type="ECO:0000313" key="2">
    <source>
        <dbReference type="Proteomes" id="UP000192132"/>
    </source>
</evidence>
<keyword evidence="2" id="KW-1185">Reference proteome</keyword>
<comment type="caution">
    <text evidence="1">The sequence shown here is derived from an EMBL/GenBank/DDBJ whole genome shotgun (WGS) entry which is preliminary data.</text>
</comment>